<name>A0A061EN86_THECC</name>
<keyword evidence="8 15" id="KW-0106">Calcium</keyword>
<dbReference type="Gene3D" id="1.10.520.10">
    <property type="match status" value="1"/>
</dbReference>
<dbReference type="GO" id="GO:0020037">
    <property type="term" value="F:heme binding"/>
    <property type="evidence" value="ECO:0007669"/>
    <property type="project" value="UniProtKB-UniRule"/>
</dbReference>
<evidence type="ECO:0000256" key="8">
    <source>
        <dbReference type="ARBA" id="ARBA00022837"/>
    </source>
</evidence>
<keyword evidence="18" id="KW-0376">Hydrogen peroxide</keyword>
<keyword evidence="7 15" id="KW-0479">Metal-binding</keyword>
<keyword evidence="11 17" id="KW-1015">Disulfide bond</keyword>
<evidence type="ECO:0000256" key="6">
    <source>
        <dbReference type="ARBA" id="ARBA00022617"/>
    </source>
</evidence>
<evidence type="ECO:0000256" key="1">
    <source>
        <dbReference type="ARBA" id="ARBA00000189"/>
    </source>
</evidence>
<dbReference type="InterPro" id="IPR033905">
    <property type="entry name" value="Secretory_peroxidase"/>
</dbReference>
<reference evidence="20 21" key="1">
    <citation type="journal article" date="2013" name="Genome Biol.">
        <title>The genome sequence of the most widely cultivated cacao type and its use to identify candidate genes regulating pod color.</title>
        <authorList>
            <person name="Motamayor J.C."/>
            <person name="Mockaitis K."/>
            <person name="Schmutz J."/>
            <person name="Haiminen N."/>
            <person name="Iii D.L."/>
            <person name="Cornejo O."/>
            <person name="Findley S.D."/>
            <person name="Zheng P."/>
            <person name="Utro F."/>
            <person name="Royaert S."/>
            <person name="Saski C."/>
            <person name="Jenkins J."/>
            <person name="Podicheti R."/>
            <person name="Zhao M."/>
            <person name="Scheffler B.E."/>
            <person name="Stack J.C."/>
            <person name="Feltus F.A."/>
            <person name="Mustiga G.M."/>
            <person name="Amores F."/>
            <person name="Phillips W."/>
            <person name="Marelli J.P."/>
            <person name="May G.D."/>
            <person name="Shapiro H."/>
            <person name="Ma J."/>
            <person name="Bustamante C.D."/>
            <person name="Schnell R.J."/>
            <person name="Main D."/>
            <person name="Gilbert D."/>
            <person name="Parida L."/>
            <person name="Kuhn D.N."/>
        </authorList>
    </citation>
    <scope>NUCLEOTIDE SEQUENCE [LARGE SCALE GENOMIC DNA]</scope>
    <source>
        <strain evidence="21">cv. Matina 1-6</strain>
    </source>
</reference>
<keyword evidence="21" id="KW-1185">Reference proteome</keyword>
<evidence type="ECO:0000313" key="21">
    <source>
        <dbReference type="Proteomes" id="UP000026915"/>
    </source>
</evidence>
<feature type="binding site" evidence="15">
    <location>
        <position position="282"/>
    </location>
    <ligand>
        <name>Ca(2+)</name>
        <dbReference type="ChEBI" id="CHEBI:29108"/>
        <label>2</label>
    </ligand>
</feature>
<dbReference type="PRINTS" id="PR00458">
    <property type="entry name" value="PEROXIDASE"/>
</dbReference>
<dbReference type="GO" id="GO:0042744">
    <property type="term" value="P:hydrogen peroxide catabolic process"/>
    <property type="evidence" value="ECO:0007669"/>
    <property type="project" value="UniProtKB-KW"/>
</dbReference>
<evidence type="ECO:0000259" key="19">
    <source>
        <dbReference type="PROSITE" id="PS50873"/>
    </source>
</evidence>
<feature type="binding site" description="axial binding residue" evidence="15">
    <location>
        <position position="226"/>
    </location>
    <ligand>
        <name>heme b</name>
        <dbReference type="ChEBI" id="CHEBI:60344"/>
    </ligand>
    <ligandPart>
        <name>Fe</name>
        <dbReference type="ChEBI" id="CHEBI:18248"/>
    </ligandPart>
</feature>
<feature type="disulfide bond" evidence="17">
    <location>
        <begin position="233"/>
        <end position="265"/>
    </location>
</feature>
<dbReference type="FunFam" id="1.10.520.10:FF:000001">
    <property type="entry name" value="Peroxidase"/>
    <property type="match status" value="1"/>
</dbReference>
<evidence type="ECO:0000256" key="13">
    <source>
        <dbReference type="PIRSR" id="PIRSR600823-1"/>
    </source>
</evidence>
<feature type="binding site" evidence="14">
    <location>
        <position position="196"/>
    </location>
    <ligand>
        <name>substrate</name>
    </ligand>
</feature>
<evidence type="ECO:0000256" key="4">
    <source>
        <dbReference type="ARBA" id="ARBA00012313"/>
    </source>
</evidence>
<dbReference type="STRING" id="3641.A0A061EN86"/>
<comment type="subcellular location">
    <subcellularLocation>
        <location evidence="18">Secreted</location>
    </subcellularLocation>
</comment>
<dbReference type="InterPro" id="IPR010255">
    <property type="entry name" value="Haem_peroxidase_sf"/>
</dbReference>
<dbReference type="AlphaFoldDB" id="A0A061EN86"/>
<dbReference type="InParanoid" id="A0A061EN86"/>
<dbReference type="HOGENOM" id="CLU_010543_0_3_1"/>
<dbReference type="GO" id="GO:0006950">
    <property type="term" value="P:response to stress"/>
    <property type="evidence" value="ECO:0000318"/>
    <property type="project" value="GO_Central"/>
</dbReference>
<evidence type="ECO:0000256" key="3">
    <source>
        <dbReference type="ARBA" id="ARBA00006873"/>
    </source>
</evidence>
<feature type="binding site" evidence="15">
    <location>
        <position position="106"/>
    </location>
    <ligand>
        <name>Ca(2+)</name>
        <dbReference type="ChEBI" id="CHEBI:29108"/>
        <label>1</label>
    </ligand>
</feature>
<feature type="disulfide bond" evidence="17">
    <location>
        <begin position="69"/>
        <end position="148"/>
    </location>
</feature>
<feature type="binding site" evidence="15">
    <location>
        <position position="104"/>
    </location>
    <ligand>
        <name>Ca(2+)</name>
        <dbReference type="ChEBI" id="CHEBI:29108"/>
        <label>1</label>
    </ligand>
</feature>
<dbReference type="PRINTS" id="PR00461">
    <property type="entry name" value="PLPEROXIDASE"/>
</dbReference>
<dbReference type="GO" id="GO:0006979">
    <property type="term" value="P:response to oxidative stress"/>
    <property type="evidence" value="ECO:0007669"/>
    <property type="project" value="UniProtKB-UniRule"/>
</dbReference>
<evidence type="ECO:0000256" key="18">
    <source>
        <dbReference type="RuleBase" id="RU362060"/>
    </source>
</evidence>
<dbReference type="Gramene" id="EOY06505">
    <property type="protein sequence ID" value="EOY06505"/>
    <property type="gene ID" value="TCM_021202"/>
</dbReference>
<dbReference type="EMBL" id="CM001882">
    <property type="protein sequence ID" value="EOY06505.1"/>
    <property type="molecule type" value="Genomic_DNA"/>
</dbReference>
<protein>
    <recommendedName>
        <fullName evidence="4 18">Peroxidase</fullName>
        <ecNumber evidence="4 18">1.11.1.7</ecNumber>
    </recommendedName>
</protein>
<comment type="catalytic activity">
    <reaction evidence="1 18">
        <text>2 a phenolic donor + H2O2 = 2 a phenolic radical donor + 2 H2O</text>
        <dbReference type="Rhea" id="RHEA:56136"/>
        <dbReference type="ChEBI" id="CHEBI:15377"/>
        <dbReference type="ChEBI" id="CHEBI:16240"/>
        <dbReference type="ChEBI" id="CHEBI:139520"/>
        <dbReference type="ChEBI" id="CHEBI:139521"/>
        <dbReference type="EC" id="1.11.1.7"/>
    </reaction>
</comment>
<dbReference type="PROSITE" id="PS00435">
    <property type="entry name" value="PEROXIDASE_1"/>
    <property type="match status" value="1"/>
</dbReference>
<dbReference type="GO" id="GO:0009505">
    <property type="term" value="C:plant-type cell wall"/>
    <property type="evidence" value="ECO:0000318"/>
    <property type="project" value="GO_Central"/>
</dbReference>
<dbReference type="PANTHER" id="PTHR31517:SF84">
    <property type="entry name" value="PEROXIDASE"/>
    <property type="match status" value="1"/>
</dbReference>
<feature type="disulfide bond" evidence="17">
    <location>
        <begin position="102"/>
        <end position="107"/>
    </location>
</feature>
<dbReference type="CDD" id="cd00693">
    <property type="entry name" value="secretory_peroxidase"/>
    <property type="match status" value="1"/>
</dbReference>
<dbReference type="Gene3D" id="1.10.420.10">
    <property type="entry name" value="Peroxidase, domain 2"/>
    <property type="match status" value="1"/>
</dbReference>
<dbReference type="Proteomes" id="UP000026915">
    <property type="component" value="Chromosome 4"/>
</dbReference>
<feature type="binding site" evidence="15">
    <location>
        <position position="101"/>
    </location>
    <ligand>
        <name>Ca(2+)</name>
        <dbReference type="ChEBI" id="CHEBI:29108"/>
        <label>1</label>
    </ligand>
</feature>
<evidence type="ECO:0000256" key="9">
    <source>
        <dbReference type="ARBA" id="ARBA00023002"/>
    </source>
</evidence>
<organism evidence="20 21">
    <name type="scientific">Theobroma cacao</name>
    <name type="common">Cacao</name>
    <name type="synonym">Cocoa</name>
    <dbReference type="NCBI Taxonomy" id="3641"/>
    <lineage>
        <taxon>Eukaryota</taxon>
        <taxon>Viridiplantae</taxon>
        <taxon>Streptophyta</taxon>
        <taxon>Embryophyta</taxon>
        <taxon>Tracheophyta</taxon>
        <taxon>Spermatophyta</taxon>
        <taxon>Magnoliopsida</taxon>
        <taxon>eudicotyledons</taxon>
        <taxon>Gunneridae</taxon>
        <taxon>Pentapetalae</taxon>
        <taxon>rosids</taxon>
        <taxon>malvids</taxon>
        <taxon>Malvales</taxon>
        <taxon>Malvaceae</taxon>
        <taxon>Byttnerioideae</taxon>
        <taxon>Theobroma</taxon>
    </lineage>
</organism>
<evidence type="ECO:0000256" key="16">
    <source>
        <dbReference type="PIRSR" id="PIRSR600823-4"/>
    </source>
</evidence>
<dbReference type="SUPFAM" id="SSF48113">
    <property type="entry name" value="Heme-dependent peroxidases"/>
    <property type="match status" value="1"/>
</dbReference>
<dbReference type="GO" id="GO:0005576">
    <property type="term" value="C:extracellular region"/>
    <property type="evidence" value="ECO:0007669"/>
    <property type="project" value="UniProtKB-SubCell"/>
</dbReference>
<comment type="similarity">
    <text evidence="18">Belongs to the peroxidase family. Classical plant (class III) peroxidase subfamily.</text>
</comment>
<dbReference type="FunFam" id="1.10.420.10:FF:000006">
    <property type="entry name" value="Peroxidase"/>
    <property type="match status" value="1"/>
</dbReference>
<feature type="binding site" evidence="15">
    <location>
        <position position="122"/>
    </location>
    <ligand>
        <name>Ca(2+)</name>
        <dbReference type="ChEBI" id="CHEBI:29108"/>
        <label>1</label>
    </ligand>
</feature>
<feature type="binding site" evidence="15">
    <location>
        <position position="285"/>
    </location>
    <ligand>
        <name>Ca(2+)</name>
        <dbReference type="ChEBI" id="CHEBI:29108"/>
        <label>2</label>
    </ligand>
</feature>
<evidence type="ECO:0000256" key="5">
    <source>
        <dbReference type="ARBA" id="ARBA00022559"/>
    </source>
</evidence>
<dbReference type="OMA" id="HENLWAR"/>
<feature type="site" description="Transition state stabilizer" evidence="16">
    <location>
        <position position="96"/>
    </location>
</feature>
<keyword evidence="10 15" id="KW-0408">Iron</keyword>
<feature type="active site" description="Proton acceptor" evidence="13">
    <location>
        <position position="100"/>
    </location>
</feature>
<dbReference type="PROSITE" id="PS50873">
    <property type="entry name" value="PEROXIDASE_4"/>
    <property type="match status" value="1"/>
</dbReference>
<feature type="binding site" evidence="15">
    <location>
        <position position="110"/>
    </location>
    <ligand>
        <name>Ca(2+)</name>
        <dbReference type="ChEBI" id="CHEBI:29108"/>
        <label>1</label>
    </ligand>
</feature>
<keyword evidence="12" id="KW-0325">Glycoprotein</keyword>
<evidence type="ECO:0000256" key="11">
    <source>
        <dbReference type="ARBA" id="ARBA00023157"/>
    </source>
</evidence>
<comment type="cofactor">
    <cofactor evidence="15 18">
        <name>Ca(2+)</name>
        <dbReference type="ChEBI" id="CHEBI:29108"/>
    </cofactor>
    <text evidence="15 18">Binds 2 calcium ions per subunit.</text>
</comment>
<comment type="similarity">
    <text evidence="3">Belongs to the peroxidase family. Ascorbate peroxidase subfamily.</text>
</comment>
<comment type="cofactor">
    <cofactor evidence="15 18">
        <name>heme b</name>
        <dbReference type="ChEBI" id="CHEBI:60344"/>
    </cofactor>
    <text evidence="15 18">Binds 1 heme b (iron(II)-protoporphyrin IX) group per subunit.</text>
</comment>
<accession>A0A061EN86</accession>
<evidence type="ECO:0000256" key="7">
    <source>
        <dbReference type="ARBA" id="ARBA00022723"/>
    </source>
</evidence>
<feature type="binding site" evidence="15">
    <location>
        <position position="290"/>
    </location>
    <ligand>
        <name>Ca(2+)</name>
        <dbReference type="ChEBI" id="CHEBI:29108"/>
        <label>2</label>
    </ligand>
</feature>
<dbReference type="Pfam" id="PF00141">
    <property type="entry name" value="peroxidase"/>
    <property type="match status" value="1"/>
</dbReference>
<dbReference type="EC" id="1.11.1.7" evidence="4 18"/>
<proteinExistence type="inferred from homology"/>
<evidence type="ECO:0000256" key="12">
    <source>
        <dbReference type="ARBA" id="ARBA00023180"/>
    </source>
</evidence>
<dbReference type="InterPro" id="IPR000823">
    <property type="entry name" value="Peroxidase_pln"/>
</dbReference>
<evidence type="ECO:0000256" key="14">
    <source>
        <dbReference type="PIRSR" id="PIRSR600823-2"/>
    </source>
</evidence>
<evidence type="ECO:0000256" key="17">
    <source>
        <dbReference type="PIRSR" id="PIRSR600823-5"/>
    </source>
</evidence>
<dbReference type="GO" id="GO:0046872">
    <property type="term" value="F:metal ion binding"/>
    <property type="evidence" value="ECO:0007669"/>
    <property type="project" value="UniProtKB-UniRule"/>
</dbReference>
<dbReference type="InterPro" id="IPR002016">
    <property type="entry name" value="Haem_peroxidase"/>
</dbReference>
<keyword evidence="18" id="KW-0964">Secreted</keyword>
<dbReference type="InterPro" id="IPR019793">
    <property type="entry name" value="Peroxidases_heam-ligand_BS"/>
</dbReference>
<feature type="binding site" evidence="15">
    <location>
        <position position="108"/>
    </location>
    <ligand>
        <name>Ca(2+)</name>
        <dbReference type="ChEBI" id="CHEBI:29108"/>
        <label>1</label>
    </ligand>
</feature>
<evidence type="ECO:0000256" key="2">
    <source>
        <dbReference type="ARBA" id="ARBA00002322"/>
    </source>
</evidence>
<dbReference type="GO" id="GO:0004601">
    <property type="term" value="F:peroxidase activity"/>
    <property type="evidence" value="ECO:0000318"/>
    <property type="project" value="GO_Central"/>
</dbReference>
<dbReference type="eggNOG" id="ENOG502RCXT">
    <property type="taxonomic scope" value="Eukaryota"/>
</dbReference>
<sequence>MVRIRITRYDQESSKAMRRGSRVLRTTKKMSPSAQMASLFTSLLFLLAIFFISPAVSLPLKIGFYQKTCPSAEAIVMSTVKAALASDPGIPAALIRLHFHDCFVRGCDASILLDSTPSNRAEKDSMGNKGVQGFQVIDEAKAKIEAQCPNTVSCSDILAFAARDSVTLAGGLHYGVPSGRGDGRVSSAAEVTQNLPDAFFNVTQLKQNFARKGLSMEEMVTLSGAHSIGDSHCSSFSKRLYSFDKTSTQDPSMDPSYARLLKAKCPRPLNTRTGPDPLVPFDPVTPNRLDNNYYKNLKSSKGLLASDQVLWNSMLTRKFVKENVNHPSAWAAKFAAAMVHMGSIDVLTGKQGEIRRNCRVVN</sequence>
<keyword evidence="9 18" id="KW-0560">Oxidoreductase</keyword>
<evidence type="ECO:0000256" key="10">
    <source>
        <dbReference type="ARBA" id="ARBA00023004"/>
    </source>
</evidence>
<dbReference type="PANTHER" id="PTHR31517">
    <property type="match status" value="1"/>
</dbReference>
<gene>
    <name evidence="20" type="ORF">TCM_021202</name>
</gene>
<feature type="disulfide bond" evidence="17">
    <location>
        <begin position="154"/>
        <end position="358"/>
    </location>
</feature>
<evidence type="ECO:0000313" key="20">
    <source>
        <dbReference type="EMBL" id="EOY06505.1"/>
    </source>
</evidence>
<comment type="function">
    <text evidence="2">Removal of H(2)O(2), oxidation of toxic reductants, biosynthesis and degradation of lignin, suberization, auxin catabolism, response to environmental stresses such as wounding, pathogen attack and oxidative stress. These functions might be dependent on each isozyme/isoform in each plant tissue.</text>
</comment>
<evidence type="ECO:0000256" key="15">
    <source>
        <dbReference type="PIRSR" id="PIRSR600823-3"/>
    </source>
</evidence>
<keyword evidence="6 18" id="KW-0349">Heme</keyword>
<feature type="domain" description="Plant heme peroxidase family profile" evidence="19">
    <location>
        <begin position="59"/>
        <end position="362"/>
    </location>
</feature>
<keyword evidence="5 18" id="KW-0575">Peroxidase</keyword>
<dbReference type="GO" id="GO:0140825">
    <property type="term" value="F:lactoperoxidase activity"/>
    <property type="evidence" value="ECO:0007669"/>
    <property type="project" value="UniProtKB-EC"/>
</dbReference>